<dbReference type="InterPro" id="IPR013780">
    <property type="entry name" value="Glyco_hydro_b"/>
</dbReference>
<reference evidence="3 4" key="2">
    <citation type="journal article" date="2017" name="Int. J. Syst. Evol. Microbiol.">
        <title>Gordonia phthalatica sp. nov., a di-n-butyl phthalate-degrading bacterium isolated from activated sludge.</title>
        <authorList>
            <person name="Jin D."/>
            <person name="Kong X."/>
            <person name="Jia M."/>
            <person name="Yu X."/>
            <person name="Wang X."/>
            <person name="Zhuang X."/>
            <person name="Deng Y."/>
            <person name="Bai Z."/>
        </authorList>
    </citation>
    <scope>NUCLEOTIDE SEQUENCE [LARGE SCALE GENOMIC DNA]</scope>
    <source>
        <strain evidence="3 4">QH-11</strain>
    </source>
</reference>
<dbReference type="Proteomes" id="UP000063789">
    <property type="component" value="Chromosome"/>
</dbReference>
<dbReference type="Pfam" id="PF17801">
    <property type="entry name" value="Melibiase_C"/>
    <property type="match status" value="1"/>
</dbReference>
<reference evidence="4" key="1">
    <citation type="submission" date="2015-06" db="EMBL/GenBank/DDBJ databases">
        <title>Complete genome sequence and metabolic analysis of phthalate degradation pathway in Gordonia sp. QH-11.</title>
        <authorList>
            <person name="Jin D."/>
            <person name="Kong X."/>
            <person name="Bai Z."/>
        </authorList>
    </citation>
    <scope>NUCLEOTIDE SEQUENCE [LARGE SCALE GENOMIC DNA]</scope>
    <source>
        <strain evidence="4">QH-11</strain>
    </source>
</reference>
<dbReference type="InterPro" id="IPR041233">
    <property type="entry name" value="Melibiase_C"/>
</dbReference>
<dbReference type="STRING" id="1136941.ACH46_14880"/>
<proteinExistence type="predicted"/>
<gene>
    <name evidence="3" type="ORF">ACH46_14880</name>
</gene>
<keyword evidence="4" id="KW-1185">Reference proteome</keyword>
<dbReference type="PATRIC" id="fig|1136941.3.peg.3039"/>
<dbReference type="PROSITE" id="PS51257">
    <property type="entry name" value="PROKAR_LIPOPROTEIN"/>
    <property type="match status" value="1"/>
</dbReference>
<dbReference type="RefSeq" id="WP_062393607.1">
    <property type="nucleotide sequence ID" value="NZ_CP011853.1"/>
</dbReference>
<dbReference type="SUPFAM" id="SSF51011">
    <property type="entry name" value="Glycosyl hydrolase domain"/>
    <property type="match status" value="1"/>
</dbReference>
<feature type="signal peptide" evidence="1">
    <location>
        <begin position="1"/>
        <end position="18"/>
    </location>
</feature>
<accession>A0A0N9NIX0</accession>
<dbReference type="AlphaFoldDB" id="A0A0N9NIX0"/>
<sequence length="254" mass="26816">MAALRRLTAAASAVVAGAALLTGCVRTEPDRSGPPPEVGWLVAAPPCRASADQIRTQADELVRTGLRDVGFRTVFVDCDGGERKRYTGDAQLTRDLAARGLDVAFPDRTERSAAIDVERGSTAQVRTAVTERVIRAEPLVASADLAAVSPPTLAALSTREVVDFVRDSRNAPGAPVLDAPDIFSRAIGEKGLLISLVNRTSVARDMSVQVTDLNLAGDDLVPARNVWTGQRIKASDGALTIRVPADDTALLRIG</sequence>
<name>A0A0N9NIX0_9ACTN</name>
<organism evidence="3 4">
    <name type="scientific">Gordonia phthalatica</name>
    <dbReference type="NCBI Taxonomy" id="1136941"/>
    <lineage>
        <taxon>Bacteria</taxon>
        <taxon>Bacillati</taxon>
        <taxon>Actinomycetota</taxon>
        <taxon>Actinomycetes</taxon>
        <taxon>Mycobacteriales</taxon>
        <taxon>Gordoniaceae</taxon>
        <taxon>Gordonia</taxon>
    </lineage>
</organism>
<dbReference type="KEGG" id="goq:ACH46_14880"/>
<evidence type="ECO:0000313" key="4">
    <source>
        <dbReference type="Proteomes" id="UP000063789"/>
    </source>
</evidence>
<keyword evidence="1" id="KW-0732">Signal</keyword>
<dbReference type="EMBL" id="CP011853">
    <property type="protein sequence ID" value="ALG85520.1"/>
    <property type="molecule type" value="Genomic_DNA"/>
</dbReference>
<dbReference type="Gene3D" id="2.60.40.1180">
    <property type="entry name" value="Golgi alpha-mannosidase II"/>
    <property type="match status" value="1"/>
</dbReference>
<evidence type="ECO:0000259" key="2">
    <source>
        <dbReference type="Pfam" id="PF17801"/>
    </source>
</evidence>
<protein>
    <recommendedName>
        <fullName evidence="2">Alpha galactosidase C-terminal domain-containing protein</fullName>
    </recommendedName>
</protein>
<feature type="domain" description="Alpha galactosidase C-terminal" evidence="2">
    <location>
        <begin position="190"/>
        <end position="253"/>
    </location>
</feature>
<feature type="chain" id="PRO_5006038084" description="Alpha galactosidase C-terminal domain-containing protein" evidence="1">
    <location>
        <begin position="19"/>
        <end position="254"/>
    </location>
</feature>
<evidence type="ECO:0000313" key="3">
    <source>
        <dbReference type="EMBL" id="ALG85520.1"/>
    </source>
</evidence>
<evidence type="ECO:0000256" key="1">
    <source>
        <dbReference type="SAM" id="SignalP"/>
    </source>
</evidence>
<dbReference type="OrthoDB" id="9807519at2"/>